<dbReference type="AlphaFoldDB" id="A0A0M9DJ81"/>
<organism evidence="1 2">
    <name type="scientific">Lysinibacillus macroides</name>
    <dbReference type="NCBI Taxonomy" id="33935"/>
    <lineage>
        <taxon>Bacteria</taxon>
        <taxon>Bacillati</taxon>
        <taxon>Bacillota</taxon>
        <taxon>Bacilli</taxon>
        <taxon>Bacillales</taxon>
        <taxon>Bacillaceae</taxon>
        <taxon>Lysinibacillus</taxon>
    </lineage>
</organism>
<dbReference type="STRING" id="33935.ADM90_19345"/>
<dbReference type="RefSeq" id="WP_053996538.1">
    <property type="nucleotide sequence ID" value="NZ_CP065643.1"/>
</dbReference>
<keyword evidence="2" id="KW-1185">Reference proteome</keyword>
<evidence type="ECO:0000313" key="2">
    <source>
        <dbReference type="Proteomes" id="UP000037977"/>
    </source>
</evidence>
<comment type="caution">
    <text evidence="1">The sequence shown here is derived from an EMBL/GenBank/DDBJ whole genome shotgun (WGS) entry which is preliminary data.</text>
</comment>
<dbReference type="PATRIC" id="fig|33935.3.peg.2692"/>
<evidence type="ECO:0000313" key="1">
    <source>
        <dbReference type="EMBL" id="KOY81292.1"/>
    </source>
</evidence>
<proteinExistence type="predicted"/>
<dbReference type="OrthoDB" id="1955612at2"/>
<accession>A0A0M9DJ81</accession>
<reference evidence="1 2" key="1">
    <citation type="submission" date="2015-07" db="EMBL/GenBank/DDBJ databases">
        <title>Genome sequencing project for genomic taxonomy and phylogenomics of Bacillus-like bacteria.</title>
        <authorList>
            <person name="Liu B."/>
            <person name="Wang J."/>
            <person name="Zhu Y."/>
            <person name="Liu G."/>
            <person name="Chen Q."/>
            <person name="Chen Z."/>
            <person name="Che J."/>
            <person name="Ge C."/>
            <person name="Shi H."/>
            <person name="Pan Z."/>
            <person name="Liu X."/>
        </authorList>
    </citation>
    <scope>NUCLEOTIDE SEQUENCE [LARGE SCALE GENOMIC DNA]</scope>
    <source>
        <strain evidence="1 2">DSM 54</strain>
    </source>
</reference>
<name>A0A0M9DJ81_9BACI</name>
<protein>
    <submittedName>
        <fullName evidence="1">Prophage protein</fullName>
    </submittedName>
</protein>
<gene>
    <name evidence="1" type="ORF">ADM90_19345</name>
</gene>
<dbReference type="Proteomes" id="UP000037977">
    <property type="component" value="Unassembled WGS sequence"/>
</dbReference>
<sequence>MSKFVETTYTNKKEILKFPDHYVNMAITVSDEGISPNAEGKKIVPAGTILGGGFLLDESINAVAANDAGAEGVLFNDTDVTYGPAPGAALLHGFVALDKLPQQPTPEAIQALRQVTFLK</sequence>
<dbReference type="EMBL" id="LGCI01000010">
    <property type="protein sequence ID" value="KOY81292.1"/>
    <property type="molecule type" value="Genomic_DNA"/>
</dbReference>